<reference evidence="2" key="1">
    <citation type="journal article" date="2019" name="Int. J. Syst. Evol. Microbiol.">
        <title>The Global Catalogue of Microorganisms (GCM) 10K type strain sequencing project: providing services to taxonomists for standard genome sequencing and annotation.</title>
        <authorList>
            <consortium name="The Broad Institute Genomics Platform"/>
            <consortium name="The Broad Institute Genome Sequencing Center for Infectious Disease"/>
            <person name="Wu L."/>
            <person name="Ma J."/>
        </authorList>
    </citation>
    <scope>NUCLEOTIDE SEQUENCE [LARGE SCALE GENOMIC DNA]</scope>
    <source>
        <strain evidence="2">CGMCC 1.15180</strain>
    </source>
</reference>
<gene>
    <name evidence="1" type="ORF">ACFP4F_29600</name>
</gene>
<name>A0ABW1MUD3_9ACTN</name>
<organism evidence="1 2">
    <name type="scientific">Streptomyces ochraceiscleroticus</name>
    <dbReference type="NCBI Taxonomy" id="47761"/>
    <lineage>
        <taxon>Bacteria</taxon>
        <taxon>Bacillati</taxon>
        <taxon>Actinomycetota</taxon>
        <taxon>Actinomycetes</taxon>
        <taxon>Kitasatosporales</taxon>
        <taxon>Streptomycetaceae</taxon>
        <taxon>Streptomyces</taxon>
    </lineage>
</organism>
<dbReference type="Proteomes" id="UP001596139">
    <property type="component" value="Unassembled WGS sequence"/>
</dbReference>
<comment type="caution">
    <text evidence="1">The sequence shown here is derived from an EMBL/GenBank/DDBJ whole genome shotgun (WGS) entry which is preliminary data.</text>
</comment>
<evidence type="ECO:0008006" key="3">
    <source>
        <dbReference type="Google" id="ProtNLM"/>
    </source>
</evidence>
<evidence type="ECO:0000313" key="1">
    <source>
        <dbReference type="EMBL" id="MFC6066674.1"/>
    </source>
</evidence>
<protein>
    <recommendedName>
        <fullName evidence="3">Asp23/Gls24 family envelope stress response protein</fullName>
    </recommendedName>
</protein>
<accession>A0ABW1MUD3</accession>
<dbReference type="RefSeq" id="WP_078649650.1">
    <property type="nucleotide sequence ID" value="NZ_JBHSPX010000008.1"/>
</dbReference>
<keyword evidence="2" id="KW-1185">Reference proteome</keyword>
<proteinExistence type="predicted"/>
<evidence type="ECO:0000313" key="2">
    <source>
        <dbReference type="Proteomes" id="UP001596139"/>
    </source>
</evidence>
<sequence>MSGTHRAEGLDGTERELRALLQRTAADAARATTGVAYLRPGLGDLVRGAVPLRVPADGQPRVTGVRAEPGDAPGLWRLRIHLAVRRGHRALDVVRAVRTEVTAAVQRAFGPEGPDQHGVATLTVTVTVTDLA</sequence>
<dbReference type="EMBL" id="JBHSPX010000008">
    <property type="protein sequence ID" value="MFC6066674.1"/>
    <property type="molecule type" value="Genomic_DNA"/>
</dbReference>